<gene>
    <name evidence="3" type="ORF">PL11_000100</name>
</gene>
<evidence type="ECO:0000256" key="1">
    <source>
        <dbReference type="ARBA" id="ARBA00022801"/>
    </source>
</evidence>
<dbReference type="RefSeq" id="WP_035166857.1">
    <property type="nucleotide sequence ID" value="NZ_CP018906.1"/>
</dbReference>
<protein>
    <recommendedName>
        <fullName evidence="2">Sialate O-acetylesterase domain-containing protein</fullName>
    </recommendedName>
</protein>
<dbReference type="Pfam" id="PF03629">
    <property type="entry name" value="SASA"/>
    <property type="match status" value="1"/>
</dbReference>
<keyword evidence="4" id="KW-1185">Reference proteome</keyword>
<dbReference type="InterPro" id="IPR005181">
    <property type="entry name" value="SASA"/>
</dbReference>
<sequence>MKINSEPLTIISAGQSNIDGRVPVKDMPNPIKLPISGCHYCSNYTPNHEEGVFQDKIEQSDLSADRFGFDLVTYYYLTQVAKRELYVMKCSEGGTSIAPTGEGGSNPRPDEKIGHDHWTTEIDKLKSPDHSLLLQFKQIIESCMNATDNQLTVNAMLWHQGEGDRADFSQEAADNYYDNLKAVFKACRKFANQPDLPIFTGTISHHSTQYDPKVEAGLLKLAKEDSNLHVIDLHEENLLDNFHFNAQSTLFFGQAIYNEMIGQGILDAPTLALKNYRTY</sequence>
<dbReference type="InterPro" id="IPR036514">
    <property type="entry name" value="SGNH_hydro_sf"/>
</dbReference>
<evidence type="ECO:0000313" key="3">
    <source>
        <dbReference type="EMBL" id="AQW20462.1"/>
    </source>
</evidence>
<dbReference type="PANTHER" id="PTHR31988:SF19">
    <property type="entry name" value="9-O-ACETYL-N-ACETYLNEURAMINIC ACID DEACETYLASE-RELATED"/>
    <property type="match status" value="1"/>
</dbReference>
<feature type="domain" description="Sialate O-acetylesterase" evidence="2">
    <location>
        <begin position="11"/>
        <end position="261"/>
    </location>
</feature>
<name>A0A1S6QFS8_9LACO</name>
<dbReference type="SUPFAM" id="SSF52266">
    <property type="entry name" value="SGNH hydrolase"/>
    <property type="match status" value="1"/>
</dbReference>
<keyword evidence="1" id="KW-0378">Hydrolase</keyword>
<dbReference type="AlphaFoldDB" id="A0A1S6QFS8"/>
<evidence type="ECO:0000259" key="2">
    <source>
        <dbReference type="Pfam" id="PF03629"/>
    </source>
</evidence>
<accession>A0A1S6QFS8</accession>
<dbReference type="eggNOG" id="COG0726">
    <property type="taxonomic scope" value="Bacteria"/>
</dbReference>
<dbReference type="Gene3D" id="3.40.50.1110">
    <property type="entry name" value="SGNH hydrolase"/>
    <property type="match status" value="1"/>
</dbReference>
<dbReference type="EMBL" id="CP018906">
    <property type="protein sequence ID" value="AQW20462.1"/>
    <property type="molecule type" value="Genomic_DNA"/>
</dbReference>
<evidence type="ECO:0000313" key="4">
    <source>
        <dbReference type="Proteomes" id="UP000030361"/>
    </source>
</evidence>
<dbReference type="Proteomes" id="UP000030361">
    <property type="component" value="Chromosome"/>
</dbReference>
<dbReference type="PANTHER" id="PTHR31988">
    <property type="entry name" value="ESTERASE, PUTATIVE (DUF303)-RELATED"/>
    <property type="match status" value="1"/>
</dbReference>
<proteinExistence type="predicted"/>
<reference evidence="3 4" key="1">
    <citation type="journal article" date="2015" name="Genome Announc.">
        <title>Genome Sequence of Lactobacillus curieae CCTCC M 2011381T, a Novel Producer of Gamma-aminobutyric Acid.</title>
        <authorList>
            <person name="Wang Y."/>
            <person name="Wang Y."/>
            <person name="Lang C."/>
            <person name="Wei D."/>
            <person name="Xu P."/>
            <person name="Xie J."/>
        </authorList>
    </citation>
    <scope>NUCLEOTIDE SEQUENCE [LARGE SCALE GENOMIC DNA]</scope>
    <source>
        <strain evidence="3 4">CCTCC M 2011381</strain>
    </source>
</reference>
<dbReference type="KEGG" id="lcu:PL11_000100"/>
<dbReference type="InterPro" id="IPR052940">
    <property type="entry name" value="Carb_Esterase_6"/>
</dbReference>
<organism evidence="3 4">
    <name type="scientific">Lentilactobacillus curieae</name>
    <dbReference type="NCBI Taxonomy" id="1138822"/>
    <lineage>
        <taxon>Bacteria</taxon>
        <taxon>Bacillati</taxon>
        <taxon>Bacillota</taxon>
        <taxon>Bacilli</taxon>
        <taxon>Lactobacillales</taxon>
        <taxon>Lactobacillaceae</taxon>
        <taxon>Lentilactobacillus</taxon>
    </lineage>
</organism>
<dbReference type="GO" id="GO:0016787">
    <property type="term" value="F:hydrolase activity"/>
    <property type="evidence" value="ECO:0007669"/>
    <property type="project" value="UniProtKB-KW"/>
</dbReference>
<dbReference type="OrthoDB" id="9795554at2"/>